<gene>
    <name evidence="1" type="ORF">L2E82_27263</name>
</gene>
<keyword evidence="2" id="KW-1185">Reference proteome</keyword>
<reference evidence="2" key="1">
    <citation type="journal article" date="2022" name="Mol. Ecol. Resour.">
        <title>The genomes of chicory, endive, great burdock and yacon provide insights into Asteraceae palaeo-polyploidization history and plant inulin production.</title>
        <authorList>
            <person name="Fan W."/>
            <person name="Wang S."/>
            <person name="Wang H."/>
            <person name="Wang A."/>
            <person name="Jiang F."/>
            <person name="Liu H."/>
            <person name="Zhao H."/>
            <person name="Xu D."/>
            <person name="Zhang Y."/>
        </authorList>
    </citation>
    <scope>NUCLEOTIDE SEQUENCE [LARGE SCALE GENOMIC DNA]</scope>
    <source>
        <strain evidence="2">cv. Punajuju</strain>
    </source>
</reference>
<accession>A0ACB9CSL8</accession>
<comment type="caution">
    <text evidence="1">The sequence shown here is derived from an EMBL/GenBank/DDBJ whole genome shotgun (WGS) entry which is preliminary data.</text>
</comment>
<reference evidence="1 2" key="2">
    <citation type="journal article" date="2022" name="Mol. Ecol. Resour.">
        <title>The genomes of chicory, endive, great burdock and yacon provide insights into Asteraceae paleo-polyploidization history and plant inulin production.</title>
        <authorList>
            <person name="Fan W."/>
            <person name="Wang S."/>
            <person name="Wang H."/>
            <person name="Wang A."/>
            <person name="Jiang F."/>
            <person name="Liu H."/>
            <person name="Zhao H."/>
            <person name="Xu D."/>
            <person name="Zhang Y."/>
        </authorList>
    </citation>
    <scope>NUCLEOTIDE SEQUENCE [LARGE SCALE GENOMIC DNA]</scope>
    <source>
        <strain evidence="2">cv. Punajuju</strain>
        <tissue evidence="1">Leaves</tissue>
    </source>
</reference>
<proteinExistence type="predicted"/>
<name>A0ACB9CSL8_CICIN</name>
<organism evidence="1 2">
    <name type="scientific">Cichorium intybus</name>
    <name type="common">Chicory</name>
    <dbReference type="NCBI Taxonomy" id="13427"/>
    <lineage>
        <taxon>Eukaryota</taxon>
        <taxon>Viridiplantae</taxon>
        <taxon>Streptophyta</taxon>
        <taxon>Embryophyta</taxon>
        <taxon>Tracheophyta</taxon>
        <taxon>Spermatophyta</taxon>
        <taxon>Magnoliopsida</taxon>
        <taxon>eudicotyledons</taxon>
        <taxon>Gunneridae</taxon>
        <taxon>Pentapetalae</taxon>
        <taxon>asterids</taxon>
        <taxon>campanulids</taxon>
        <taxon>Asterales</taxon>
        <taxon>Asteraceae</taxon>
        <taxon>Cichorioideae</taxon>
        <taxon>Cichorieae</taxon>
        <taxon>Cichoriinae</taxon>
        <taxon>Cichorium</taxon>
    </lineage>
</organism>
<evidence type="ECO:0000313" key="1">
    <source>
        <dbReference type="EMBL" id="KAI3737266.1"/>
    </source>
</evidence>
<evidence type="ECO:0000313" key="2">
    <source>
        <dbReference type="Proteomes" id="UP001055811"/>
    </source>
</evidence>
<sequence length="126" mass="14355">MCGEPRWHKPTSFTPVDRSRRLIAPQLSAGLNHLHRRFLSKDLANMQNEEGQNMDLYIPRKCSATNRLITSKDHASVQINVGHLDESGRYTGQFSTFALCGFVRAQGDADSALDRLWQKKKVETRQ</sequence>
<protein>
    <submittedName>
        <fullName evidence="1">Uncharacterized protein</fullName>
    </submittedName>
</protein>
<dbReference type="EMBL" id="CM042013">
    <property type="protein sequence ID" value="KAI3737266.1"/>
    <property type="molecule type" value="Genomic_DNA"/>
</dbReference>
<dbReference type="Proteomes" id="UP001055811">
    <property type="component" value="Linkage Group LG05"/>
</dbReference>